<name>A0A1G7WDI4_9MICO</name>
<dbReference type="STRING" id="370764.SAMN04489810_1035"/>
<keyword evidence="3" id="KW-1185">Reference proteome</keyword>
<sequence length="341" mass="35172">MQAFDSDTCRELTDREVVATLAAAGRLLRSAEAVLVDATAHVMDRSDVGVAEKLTTAFGCRSVNELVQRTTRGSKVSASDLIRAARVTRRPVAPSSGEVLPAELPRMRDALGAGAVGVDGVVAVAVALAGCPGGMVGVLAADEELAACSRGEGADAAPPPCADELRQMACVWAMFLDQDGAEPRETRALRKRGITVGPCVDGLHAVRGHVLPEVAVQLRLGFDSVLNPKVEAVPAVGVPVFTTTDVETDEPLPGEADRRTRAQKQHDALAMILAAAARSLPTLGGAAPTLVVSVREEDLASGRGSAHIGGCDEPVSLSVARHVACAGAVQKVVFDAAGRCA</sequence>
<dbReference type="EMBL" id="LT629692">
    <property type="protein sequence ID" value="SDG69996.1"/>
    <property type="molecule type" value="Genomic_DNA"/>
</dbReference>
<dbReference type="Pfam" id="PF02720">
    <property type="entry name" value="DUF222"/>
    <property type="match status" value="1"/>
</dbReference>
<protein>
    <recommendedName>
        <fullName evidence="1">DUF222 domain-containing protein</fullName>
    </recommendedName>
</protein>
<gene>
    <name evidence="2" type="ORF">SAMN04489810_1035</name>
</gene>
<dbReference type="AlphaFoldDB" id="A0A1G7WDI4"/>
<dbReference type="Proteomes" id="UP000199009">
    <property type="component" value="Chromosome I"/>
</dbReference>
<organism evidence="2 3">
    <name type="scientific">Microbacterium pygmaeum</name>
    <dbReference type="NCBI Taxonomy" id="370764"/>
    <lineage>
        <taxon>Bacteria</taxon>
        <taxon>Bacillati</taxon>
        <taxon>Actinomycetota</taxon>
        <taxon>Actinomycetes</taxon>
        <taxon>Micrococcales</taxon>
        <taxon>Microbacteriaceae</taxon>
        <taxon>Microbacterium</taxon>
    </lineage>
</organism>
<evidence type="ECO:0000313" key="3">
    <source>
        <dbReference type="Proteomes" id="UP000199009"/>
    </source>
</evidence>
<accession>A0A1G7WDI4</accession>
<feature type="domain" description="DUF222" evidence="1">
    <location>
        <begin position="50"/>
        <end position="337"/>
    </location>
</feature>
<reference evidence="2 3" key="1">
    <citation type="submission" date="2016-10" db="EMBL/GenBank/DDBJ databases">
        <authorList>
            <person name="de Groot N.N."/>
        </authorList>
    </citation>
    <scope>NUCLEOTIDE SEQUENCE [LARGE SCALE GENOMIC DNA]</scope>
    <source>
        <strain evidence="2 3">DSM 23142</strain>
    </source>
</reference>
<dbReference type="InterPro" id="IPR003870">
    <property type="entry name" value="DUF222"/>
</dbReference>
<proteinExistence type="predicted"/>
<evidence type="ECO:0000313" key="2">
    <source>
        <dbReference type="EMBL" id="SDG69996.1"/>
    </source>
</evidence>
<evidence type="ECO:0000259" key="1">
    <source>
        <dbReference type="Pfam" id="PF02720"/>
    </source>
</evidence>